<dbReference type="Proteomes" id="UP000008988">
    <property type="component" value="Unassembled WGS sequence"/>
</dbReference>
<reference evidence="1 2" key="1">
    <citation type="journal article" date="2008" name="FEMS Yeast Res.">
        <title>Comparative genome analysis of a Saccharomyces cerevisiae wine strain.</title>
        <authorList>
            <person name="Borneman A.R."/>
            <person name="Forgan A.H."/>
            <person name="Pretorius I.S."/>
            <person name="Chambers P.J."/>
        </authorList>
    </citation>
    <scope>NUCLEOTIDE SEQUENCE [LARGE SCALE GENOMIC DNA]</scope>
    <source>
        <strain evidence="1 2">AWRI1631</strain>
    </source>
</reference>
<gene>
    <name evidence="1" type="ORF">AWRI1631_111720</name>
</gene>
<sequence length="42" mass="5300">MNKKHLHKNKRRRLLNLLKKMKTESLKWTEKKSKKKLKKRNK</sequence>
<protein>
    <submittedName>
        <fullName evidence="1">Uncharacterized protein</fullName>
    </submittedName>
</protein>
<organism evidence="1 2">
    <name type="scientific">Saccharomyces cerevisiae (strain AWRI1631)</name>
    <name type="common">Baker's yeast</name>
    <dbReference type="NCBI Taxonomy" id="545124"/>
    <lineage>
        <taxon>Eukaryota</taxon>
        <taxon>Fungi</taxon>
        <taxon>Dikarya</taxon>
        <taxon>Ascomycota</taxon>
        <taxon>Saccharomycotina</taxon>
        <taxon>Saccharomycetes</taxon>
        <taxon>Saccharomycetales</taxon>
        <taxon>Saccharomycetaceae</taxon>
        <taxon>Saccharomyces</taxon>
    </lineage>
</organism>
<dbReference type="AlphaFoldDB" id="B5VMA4"/>
<dbReference type="EMBL" id="ABSV01001474">
    <property type="protein sequence ID" value="EDZ70936.1"/>
    <property type="molecule type" value="Genomic_DNA"/>
</dbReference>
<evidence type="ECO:0000313" key="2">
    <source>
        <dbReference type="Proteomes" id="UP000008988"/>
    </source>
</evidence>
<name>B5VMA4_YEAS6</name>
<accession>B5VMA4</accession>
<proteinExistence type="predicted"/>
<comment type="caution">
    <text evidence="1">The sequence shown here is derived from an EMBL/GenBank/DDBJ whole genome shotgun (WGS) entry which is preliminary data.</text>
</comment>
<evidence type="ECO:0000313" key="1">
    <source>
        <dbReference type="EMBL" id="EDZ70936.1"/>
    </source>
</evidence>